<dbReference type="AntiFam" id="ANF00207">
    <property type="entry name" value="Shadow ORF (opposite glnS)"/>
</dbReference>
<comment type="caution">
    <text evidence="2">The sequence shown here is derived from an EMBL/GenBank/DDBJ whole genome shotgun (WGS) entry which is preliminary data.</text>
</comment>
<dbReference type="Proteomes" id="UP000004750">
    <property type="component" value="Unassembled WGS sequence"/>
</dbReference>
<dbReference type="HOGENOM" id="CLU_1486516_0_0_6"/>
<evidence type="ECO:0000313" key="2">
    <source>
        <dbReference type="EMBL" id="EHM54281.1"/>
    </source>
</evidence>
<dbReference type="AlphaFoldDB" id="G9ZEW1"/>
<protein>
    <submittedName>
        <fullName evidence="2">Uncharacterized protein</fullName>
    </submittedName>
</protein>
<feature type="transmembrane region" description="Helical" evidence="1">
    <location>
        <begin position="93"/>
        <end position="112"/>
    </location>
</feature>
<sequence length="181" mass="19130">MAAVRVFAVCHFLKEGAVFFDAAFTVGAVAAGFGQGAAIFADFFGILAVHVGETFVDKLEGIVQQLRKVVAGVVEVFPVEAEPVHVALDARHVFFVFFFGVGIVVAQVAVAAEALRHVEVEADGFDVAEVQVTVGFGGETGDDAAVVFAVFQIFFDDVFDEVGGFRSLAHDVLVRCCLGSP</sequence>
<keyword evidence="1" id="KW-0812">Transmembrane</keyword>
<organism evidence="2 3">
    <name type="scientific">Cardiobacterium valvarum F0432</name>
    <dbReference type="NCBI Taxonomy" id="797473"/>
    <lineage>
        <taxon>Bacteria</taxon>
        <taxon>Pseudomonadati</taxon>
        <taxon>Pseudomonadota</taxon>
        <taxon>Gammaproteobacteria</taxon>
        <taxon>Cardiobacteriales</taxon>
        <taxon>Cardiobacteriaceae</taxon>
        <taxon>Cardiobacterium</taxon>
    </lineage>
</organism>
<proteinExistence type="predicted"/>
<keyword evidence="1" id="KW-1133">Transmembrane helix</keyword>
<dbReference type="EMBL" id="AGCM01000073">
    <property type="protein sequence ID" value="EHM54281.1"/>
    <property type="molecule type" value="Genomic_DNA"/>
</dbReference>
<gene>
    <name evidence="2" type="ORF">HMPREF9080_01301</name>
</gene>
<keyword evidence="1" id="KW-0472">Membrane</keyword>
<reference evidence="2 3" key="1">
    <citation type="submission" date="2011-08" db="EMBL/GenBank/DDBJ databases">
        <authorList>
            <person name="Weinstock G."/>
            <person name="Sodergren E."/>
            <person name="Clifton S."/>
            <person name="Fulton L."/>
            <person name="Fulton B."/>
            <person name="Courtney L."/>
            <person name="Fronick C."/>
            <person name="Harrison M."/>
            <person name="Strong C."/>
            <person name="Farmer C."/>
            <person name="Delahaunty K."/>
            <person name="Markovic C."/>
            <person name="Hall O."/>
            <person name="Minx P."/>
            <person name="Tomlinson C."/>
            <person name="Mitreva M."/>
            <person name="Hou S."/>
            <person name="Chen J."/>
            <person name="Wollam A."/>
            <person name="Pepin K.H."/>
            <person name="Johnson M."/>
            <person name="Bhonagiri V."/>
            <person name="Zhang X."/>
            <person name="Suruliraj S."/>
            <person name="Warren W."/>
            <person name="Chinwalla A."/>
            <person name="Mardis E.R."/>
            <person name="Wilson R.K."/>
        </authorList>
    </citation>
    <scope>NUCLEOTIDE SEQUENCE [LARGE SCALE GENOMIC DNA]</scope>
    <source>
        <strain evidence="2 3">F0432</strain>
    </source>
</reference>
<evidence type="ECO:0000313" key="3">
    <source>
        <dbReference type="Proteomes" id="UP000004750"/>
    </source>
</evidence>
<accession>G9ZEW1</accession>
<evidence type="ECO:0000256" key="1">
    <source>
        <dbReference type="SAM" id="Phobius"/>
    </source>
</evidence>
<name>G9ZEW1_9GAMM</name>
<dbReference type="STRING" id="797473.HMPREF9080_01301"/>